<dbReference type="Proteomes" id="UP001620408">
    <property type="component" value="Unassembled WGS sequence"/>
</dbReference>
<keyword evidence="1" id="KW-0732">Signal</keyword>
<dbReference type="EMBL" id="JADIKD010000008">
    <property type="protein sequence ID" value="MFK2916974.1"/>
    <property type="molecule type" value="Genomic_DNA"/>
</dbReference>
<dbReference type="PANTHER" id="PTHR37089">
    <property type="entry name" value="PROTEIN U-RELATED"/>
    <property type="match status" value="1"/>
</dbReference>
<keyword evidence="4" id="KW-1185">Reference proteome</keyword>
<organism evidence="3 4">
    <name type="scientific">Dyella koreensis</name>
    <dbReference type="NCBI Taxonomy" id="311235"/>
    <lineage>
        <taxon>Bacteria</taxon>
        <taxon>Pseudomonadati</taxon>
        <taxon>Pseudomonadota</taxon>
        <taxon>Gammaproteobacteria</taxon>
        <taxon>Lysobacterales</taxon>
        <taxon>Rhodanobacteraceae</taxon>
        <taxon>Dyella</taxon>
    </lineage>
</organism>
<feature type="domain" description="Spore coat protein U/FanG" evidence="2">
    <location>
        <begin position="184"/>
        <end position="316"/>
    </location>
</feature>
<reference evidence="3 4" key="1">
    <citation type="submission" date="2020-10" db="EMBL/GenBank/DDBJ databases">
        <title>Phylogeny of dyella-like bacteria.</title>
        <authorList>
            <person name="Fu J."/>
        </authorList>
    </citation>
    <scope>NUCLEOTIDE SEQUENCE [LARGE SCALE GENOMIC DNA]</scope>
    <source>
        <strain evidence="3 4">BB4</strain>
    </source>
</reference>
<gene>
    <name evidence="3" type="ORF">ISS97_06850</name>
</gene>
<evidence type="ECO:0000313" key="3">
    <source>
        <dbReference type="EMBL" id="MFK2916974.1"/>
    </source>
</evidence>
<feature type="chain" id="PRO_5045891995" evidence="1">
    <location>
        <begin position="23"/>
        <end position="319"/>
    </location>
</feature>
<sequence>MKAVLCLLLMSLSLWCGGEAKAQVCTAVPSNIVFGNVSPISGAAVQGTGTITVTCDWALISLQPNAEVCLNLSAPSPRQLSNGGSTMQYDLYLDSARSQPWGSTANGTTPISLSIAKPLLGTAASQSVTYYGLIAANQPTVPSVGNSNTVYSQSFSAAQTVLAYQAYLLIAPACGSIAASGASFPFTATATVVNNCNISAGNLNFGTAGVLNAGLSANSNLSVQCTNNDAYRVSLNGGSSSNVAARVMQRQGGGGSVNYQLYTDLAHTQVWGDGSGSTTRVTATGTGTTQAITVYGSVPAQTTPMPGNYSDTITATIEF</sequence>
<evidence type="ECO:0000259" key="2">
    <source>
        <dbReference type="Pfam" id="PF05229"/>
    </source>
</evidence>
<dbReference type="Pfam" id="PF05229">
    <property type="entry name" value="SCPU"/>
    <property type="match status" value="2"/>
</dbReference>
<dbReference type="InterPro" id="IPR053167">
    <property type="entry name" value="Spore_coat_component"/>
</dbReference>
<proteinExistence type="predicted"/>
<dbReference type="RefSeq" id="WP_379987004.1">
    <property type="nucleotide sequence ID" value="NZ_JADIKD010000008.1"/>
</dbReference>
<comment type="caution">
    <text evidence="3">The sequence shown here is derived from an EMBL/GenBank/DDBJ whole genome shotgun (WGS) entry which is preliminary data.</text>
</comment>
<feature type="domain" description="Spore coat protein U/FanG" evidence="2">
    <location>
        <begin position="22"/>
        <end position="142"/>
    </location>
</feature>
<accession>A0ABW8K228</accession>
<evidence type="ECO:0000313" key="4">
    <source>
        <dbReference type="Proteomes" id="UP001620408"/>
    </source>
</evidence>
<dbReference type="InterPro" id="IPR007893">
    <property type="entry name" value="Spore_coat_U/FanG"/>
</dbReference>
<feature type="signal peptide" evidence="1">
    <location>
        <begin position="1"/>
        <end position="22"/>
    </location>
</feature>
<dbReference type="SMART" id="SM00972">
    <property type="entry name" value="SCPU"/>
    <property type="match status" value="2"/>
</dbReference>
<name>A0ABW8K228_9GAMM</name>
<protein>
    <submittedName>
        <fullName evidence="3">Spore coat U domain-containing protein</fullName>
    </submittedName>
</protein>
<evidence type="ECO:0000256" key="1">
    <source>
        <dbReference type="SAM" id="SignalP"/>
    </source>
</evidence>